<dbReference type="AlphaFoldDB" id="A0A1T4WGJ7"/>
<evidence type="ECO:0008006" key="5">
    <source>
        <dbReference type="Google" id="ProtNLM"/>
    </source>
</evidence>
<protein>
    <recommendedName>
        <fullName evidence="5">CHASE2 domain-containing protein</fullName>
    </recommendedName>
</protein>
<accession>A0A1T4WGJ7</accession>
<gene>
    <name evidence="3" type="ORF">SAMN02745166_00149</name>
</gene>
<keyword evidence="2" id="KW-0812">Transmembrane</keyword>
<keyword evidence="2" id="KW-1133">Transmembrane helix</keyword>
<reference evidence="4" key="1">
    <citation type="submission" date="2017-02" db="EMBL/GenBank/DDBJ databases">
        <authorList>
            <person name="Varghese N."/>
            <person name="Submissions S."/>
        </authorList>
    </citation>
    <scope>NUCLEOTIDE SEQUENCE [LARGE SCALE GENOMIC DNA]</scope>
    <source>
        <strain evidence="4">ATCC 700200</strain>
    </source>
</reference>
<dbReference type="RefSeq" id="WP_139372976.1">
    <property type="nucleotide sequence ID" value="NZ_FUYE01000001.1"/>
</dbReference>
<evidence type="ECO:0000256" key="1">
    <source>
        <dbReference type="SAM" id="MobiDB-lite"/>
    </source>
</evidence>
<feature type="compositionally biased region" description="Polar residues" evidence="1">
    <location>
        <begin position="451"/>
        <end position="462"/>
    </location>
</feature>
<feature type="region of interest" description="Disordered" evidence="1">
    <location>
        <begin position="409"/>
        <end position="462"/>
    </location>
</feature>
<feature type="compositionally biased region" description="Basic and acidic residues" evidence="1">
    <location>
        <begin position="426"/>
        <end position="438"/>
    </location>
</feature>
<evidence type="ECO:0000313" key="4">
    <source>
        <dbReference type="Proteomes" id="UP000190774"/>
    </source>
</evidence>
<keyword evidence="2" id="KW-0472">Membrane</keyword>
<sequence>MPRRFILIFPFLAALGWALDHLQQQGTFKQVNEGFLDFLLANSRDSFQPSVNSSHEEVMLVEMREEQREEYAGWPPPPLDWQMLLKALREYEPEVLVIPTPLNWGRPTPEFAGAVGEMLVGFPSVVLGVETRRVEEGSALTEAPAFLGNLEEAIPPFQQVVGDIRLAPQLSALVTAPDPVARGTSELGLLSGRAQGQDWLLPYALRDQERLLPTVLAQVLAHCTLTPYGNGHRLRLGPGAGAHLLGGVFLPLEVTGELRVPSPSQVPRINALDLMVGDLADGVSEVDEARLEKARVLVIGPTQAAGAPPSLTQLHADALALALALPRITVLALPMQWAVWLVLGGGALALMLRLERDRVFPAWLALSFAGFVLSILLFQGLLIWCPPCVPFFLLTDAAAMAWFFHPQKRKHVKPPTPADTPTEPKAPLETKAEIRSEPGSDSPAPAPVADSGTSSSATDPVS</sequence>
<evidence type="ECO:0000313" key="3">
    <source>
        <dbReference type="EMBL" id="SKA76327.1"/>
    </source>
</evidence>
<feature type="transmembrane region" description="Helical" evidence="2">
    <location>
        <begin position="384"/>
        <end position="404"/>
    </location>
</feature>
<name>A0A1T4WGJ7_9BACT</name>
<dbReference type="EMBL" id="FUYE01000001">
    <property type="protein sequence ID" value="SKA76327.1"/>
    <property type="molecule type" value="Genomic_DNA"/>
</dbReference>
<keyword evidence="4" id="KW-1185">Reference proteome</keyword>
<dbReference type="OrthoDB" id="188630at2"/>
<organism evidence="3 4">
    <name type="scientific">Prosthecobacter debontii</name>
    <dbReference type="NCBI Taxonomy" id="48467"/>
    <lineage>
        <taxon>Bacteria</taxon>
        <taxon>Pseudomonadati</taxon>
        <taxon>Verrucomicrobiota</taxon>
        <taxon>Verrucomicrobiia</taxon>
        <taxon>Verrucomicrobiales</taxon>
        <taxon>Verrucomicrobiaceae</taxon>
        <taxon>Prosthecobacter</taxon>
    </lineage>
</organism>
<dbReference type="Proteomes" id="UP000190774">
    <property type="component" value="Unassembled WGS sequence"/>
</dbReference>
<feature type="transmembrane region" description="Helical" evidence="2">
    <location>
        <begin position="359"/>
        <end position="378"/>
    </location>
</feature>
<evidence type="ECO:0000256" key="2">
    <source>
        <dbReference type="SAM" id="Phobius"/>
    </source>
</evidence>
<proteinExistence type="predicted"/>
<feature type="transmembrane region" description="Helical" evidence="2">
    <location>
        <begin position="331"/>
        <end position="352"/>
    </location>
</feature>